<name>A0A8H3E4W0_9AGAM</name>
<reference evidence="3" key="1">
    <citation type="submission" date="2021-01" db="EMBL/GenBank/DDBJ databases">
        <authorList>
            <person name="Kaushik A."/>
        </authorList>
    </citation>
    <scope>NUCLEOTIDE SEQUENCE</scope>
    <source>
        <strain evidence="3">AG5</strain>
    </source>
</reference>
<proteinExistence type="predicted"/>
<accession>A0A8H3E4W0</accession>
<evidence type="ECO:0000313" key="3">
    <source>
        <dbReference type="EMBL" id="CAE7176239.1"/>
    </source>
</evidence>
<comment type="caution">
    <text evidence="3">The sequence shown here is derived from an EMBL/GenBank/DDBJ whole genome shotgun (WGS) entry which is preliminary data.</text>
</comment>
<dbReference type="GO" id="GO:0004416">
    <property type="term" value="F:hydroxyacylglutathione hydrolase activity"/>
    <property type="evidence" value="ECO:0007669"/>
    <property type="project" value="UniProtKB-EC"/>
</dbReference>
<dbReference type="CDD" id="cd07723">
    <property type="entry name" value="hydroxyacylglutathione_hydrolase_MBL-fold"/>
    <property type="match status" value="1"/>
</dbReference>
<dbReference type="Gene3D" id="3.60.15.10">
    <property type="entry name" value="Ribonuclease Z/Hydroxyacylglutathione hydrolase-like"/>
    <property type="match status" value="1"/>
</dbReference>
<evidence type="ECO:0000256" key="1">
    <source>
        <dbReference type="ARBA" id="ARBA00011917"/>
    </source>
</evidence>
<dbReference type="InterPro" id="IPR035680">
    <property type="entry name" value="Clx_II_MBL"/>
</dbReference>
<dbReference type="Proteomes" id="UP000663827">
    <property type="component" value="Unassembled WGS sequence"/>
</dbReference>
<evidence type="ECO:0000256" key="2">
    <source>
        <dbReference type="ARBA" id="ARBA00031044"/>
    </source>
</evidence>
<dbReference type="SUPFAM" id="SSF56281">
    <property type="entry name" value="Metallo-hydrolase/oxidoreductase"/>
    <property type="match status" value="1"/>
</dbReference>
<dbReference type="AlphaFoldDB" id="A0A8H3E4W0"/>
<evidence type="ECO:0000313" key="4">
    <source>
        <dbReference type="Proteomes" id="UP000663827"/>
    </source>
</evidence>
<dbReference type="InterPro" id="IPR036866">
    <property type="entry name" value="RibonucZ/Hydroxyglut_hydro"/>
</dbReference>
<dbReference type="EMBL" id="CAJNJQ010002459">
    <property type="protein sequence ID" value="CAE7176239.1"/>
    <property type="molecule type" value="Genomic_DNA"/>
</dbReference>
<gene>
    <name evidence="3" type="ORF">RDB_LOCUS111966</name>
</gene>
<sequence length="166" mass="18434">MRIITVPVRRDNYAYLLIDEATNKAAAVDPFDVLKCRAQAEKEGVELIAVITTHHHAGMRTPQLRLYHPLPNKTAYIYHSGGNDEFHSAYPNALVYGGSDSIPALTHLAKDGDIFYVGENIQVRCLATPCHTRDSICYYVLDTARPEQKGVFTGQAITGNGIFQTR</sequence>
<dbReference type="PANTHER" id="PTHR11935:SF94">
    <property type="entry name" value="TENZING NORGAY, ISOFORM C"/>
    <property type="match status" value="1"/>
</dbReference>
<organism evidence="3 4">
    <name type="scientific">Rhizoctonia solani</name>
    <dbReference type="NCBI Taxonomy" id="456999"/>
    <lineage>
        <taxon>Eukaryota</taxon>
        <taxon>Fungi</taxon>
        <taxon>Dikarya</taxon>
        <taxon>Basidiomycota</taxon>
        <taxon>Agaricomycotina</taxon>
        <taxon>Agaricomycetes</taxon>
        <taxon>Cantharellales</taxon>
        <taxon>Ceratobasidiaceae</taxon>
        <taxon>Rhizoctonia</taxon>
    </lineage>
</organism>
<dbReference type="PANTHER" id="PTHR11935">
    <property type="entry name" value="BETA LACTAMASE DOMAIN"/>
    <property type="match status" value="1"/>
</dbReference>
<protein>
    <recommendedName>
        <fullName evidence="1">hydroxyacylglutathione hydrolase</fullName>
        <ecNumber evidence="1">3.1.2.6</ecNumber>
    </recommendedName>
    <alternativeName>
        <fullName evidence="2">Glyoxalase II</fullName>
    </alternativeName>
</protein>
<dbReference type="EC" id="3.1.2.6" evidence="1"/>